<dbReference type="Pfam" id="PF00701">
    <property type="entry name" value="DHDPS"/>
    <property type="match status" value="1"/>
</dbReference>
<comment type="catalytic activity">
    <reaction evidence="10">
        <text>aceneuramate = aldehydo-N-acetyl-D-mannosamine + pyruvate</text>
        <dbReference type="Rhea" id="RHEA:23296"/>
        <dbReference type="ChEBI" id="CHEBI:15361"/>
        <dbReference type="ChEBI" id="CHEBI:17122"/>
        <dbReference type="ChEBI" id="CHEBI:173083"/>
        <dbReference type="EC" id="4.1.3.3"/>
    </reaction>
</comment>
<gene>
    <name evidence="14" type="ORF">ONB1V03_LOCUS16006</name>
</gene>
<dbReference type="Proteomes" id="UP000728032">
    <property type="component" value="Unassembled WGS sequence"/>
</dbReference>
<dbReference type="AlphaFoldDB" id="A0A7R9QW65"/>
<comment type="subunit">
    <text evidence="4">Homotetramer.</text>
</comment>
<reference evidence="14" key="1">
    <citation type="submission" date="2020-11" db="EMBL/GenBank/DDBJ databases">
        <authorList>
            <person name="Tran Van P."/>
        </authorList>
    </citation>
    <scope>NUCLEOTIDE SEQUENCE</scope>
</reference>
<dbReference type="InterPro" id="IPR013785">
    <property type="entry name" value="Aldolase_TIM"/>
</dbReference>
<evidence type="ECO:0000256" key="9">
    <source>
        <dbReference type="ARBA" id="ARBA00023277"/>
    </source>
</evidence>
<feature type="binding site" evidence="13">
    <location>
        <position position="226"/>
    </location>
    <ligand>
        <name>pyruvate</name>
        <dbReference type="ChEBI" id="CHEBI:15361"/>
    </ligand>
</feature>
<dbReference type="Gene3D" id="3.20.20.70">
    <property type="entry name" value="Aldolase class I"/>
    <property type="match status" value="1"/>
</dbReference>
<sequence length="306" mass="34408">MSSLLKLIPRKEKLLKFRGAMAPVLTPFDKNGEVNVSQIPKYVKYLVDNKVDGVYICGTNGEGYNLTNDERLSVVKAWRQALDKHQANLTSVVNVSSYCVKEALDLSKHVESMGFDAIAVLPPNYYKPNSVDDWLNFLKGFGRAAPNTPLLYYHIPSMAGELNFDLIEAVAAGLKQIPQLSAIKFTDNNMIRLSALHKFRDEFKTFLGFDQAVITVLTALDFDSAISPLFNLQDYPDIYKRFLDFNGRLDLVNARTEQNKLLEVNAKIKSNGNPIVNIKVAFNESVKHLGIDVGLPRPPIHYHYSQ</sequence>
<proteinExistence type="inferred from homology"/>
<evidence type="ECO:0000256" key="12">
    <source>
        <dbReference type="PIRSR" id="PIRSR001365-1"/>
    </source>
</evidence>
<dbReference type="PRINTS" id="PR00146">
    <property type="entry name" value="DHPICSNTHASE"/>
</dbReference>
<keyword evidence="8" id="KW-0704">Schiff base</keyword>
<name>A0A7R9QW65_9ACAR</name>
<dbReference type="PIRSF" id="PIRSF001365">
    <property type="entry name" value="DHDPS"/>
    <property type="match status" value="1"/>
</dbReference>
<protein>
    <recommendedName>
        <fullName evidence="5">N-acetylneuraminate lyase</fullName>
        <ecNumber evidence="5">4.1.3.3</ecNumber>
    </recommendedName>
</protein>
<evidence type="ECO:0000256" key="6">
    <source>
        <dbReference type="ARBA" id="ARBA00022490"/>
    </source>
</evidence>
<feature type="active site" description="Proton donor/acceptor" evidence="12">
    <location>
        <position position="153"/>
    </location>
</feature>
<keyword evidence="15" id="KW-1185">Reference proteome</keyword>
<evidence type="ECO:0000256" key="10">
    <source>
        <dbReference type="ARBA" id="ARBA00044906"/>
    </source>
</evidence>
<accession>A0A7R9QW65</accession>
<keyword evidence="6" id="KW-0963">Cytoplasm</keyword>
<dbReference type="EC" id="4.1.3.3" evidence="5"/>
<evidence type="ECO:0000256" key="1">
    <source>
        <dbReference type="ARBA" id="ARBA00004496"/>
    </source>
</evidence>
<dbReference type="GO" id="GO:0008747">
    <property type="term" value="F:N-acetylneuraminate lyase activity"/>
    <property type="evidence" value="ECO:0007669"/>
    <property type="project" value="UniProtKB-EC"/>
</dbReference>
<dbReference type="EMBL" id="CAJPVJ010017331">
    <property type="protein sequence ID" value="CAG2176572.1"/>
    <property type="molecule type" value="Genomic_DNA"/>
</dbReference>
<evidence type="ECO:0000313" key="14">
    <source>
        <dbReference type="EMBL" id="CAD7659410.1"/>
    </source>
</evidence>
<evidence type="ECO:0000256" key="8">
    <source>
        <dbReference type="ARBA" id="ARBA00023270"/>
    </source>
</evidence>
<dbReference type="InterPro" id="IPR002220">
    <property type="entry name" value="DapA-like"/>
</dbReference>
<evidence type="ECO:0000256" key="11">
    <source>
        <dbReference type="PIRNR" id="PIRNR001365"/>
    </source>
</evidence>
<feature type="active site" description="Schiff-base intermediate with substrate" evidence="12">
    <location>
        <position position="184"/>
    </location>
</feature>
<evidence type="ECO:0000256" key="13">
    <source>
        <dbReference type="PIRSR" id="PIRSR001365-2"/>
    </source>
</evidence>
<evidence type="ECO:0000256" key="2">
    <source>
        <dbReference type="ARBA" id="ARBA00004878"/>
    </source>
</evidence>
<dbReference type="OrthoDB" id="6411333at2759"/>
<evidence type="ECO:0000256" key="5">
    <source>
        <dbReference type="ARBA" id="ARBA00012911"/>
    </source>
</evidence>
<dbReference type="EMBL" id="OC932156">
    <property type="protein sequence ID" value="CAD7659410.1"/>
    <property type="molecule type" value="Genomic_DNA"/>
</dbReference>
<dbReference type="GO" id="GO:0005737">
    <property type="term" value="C:cytoplasm"/>
    <property type="evidence" value="ECO:0007669"/>
    <property type="project" value="UniProtKB-SubCell"/>
</dbReference>
<evidence type="ECO:0000256" key="3">
    <source>
        <dbReference type="ARBA" id="ARBA00006324"/>
    </source>
</evidence>
<dbReference type="SMART" id="SM01130">
    <property type="entry name" value="DHDPS"/>
    <property type="match status" value="1"/>
</dbReference>
<comment type="similarity">
    <text evidence="3">Belongs to the DapA family. NanA subfamily.</text>
</comment>
<keyword evidence="7 11" id="KW-0456">Lyase</keyword>
<dbReference type="SUPFAM" id="SSF51569">
    <property type="entry name" value="Aldolase"/>
    <property type="match status" value="1"/>
</dbReference>
<dbReference type="PANTHER" id="PTHR12128:SF21">
    <property type="entry name" value="N-ACETYLNEURAMINATE LYASE"/>
    <property type="match status" value="1"/>
</dbReference>
<evidence type="ECO:0000256" key="7">
    <source>
        <dbReference type="ARBA" id="ARBA00023239"/>
    </source>
</evidence>
<evidence type="ECO:0000313" key="15">
    <source>
        <dbReference type="Proteomes" id="UP000728032"/>
    </source>
</evidence>
<dbReference type="CDD" id="cd00408">
    <property type="entry name" value="DHDPS-like"/>
    <property type="match status" value="1"/>
</dbReference>
<comment type="subcellular location">
    <subcellularLocation>
        <location evidence="1">Cytoplasm</location>
    </subcellularLocation>
</comment>
<dbReference type="PANTHER" id="PTHR12128">
    <property type="entry name" value="DIHYDRODIPICOLINATE SYNTHASE"/>
    <property type="match status" value="1"/>
</dbReference>
<comment type="pathway">
    <text evidence="2">Amino-sugar metabolism; N-acetylneuraminate degradation.</text>
</comment>
<organism evidence="14">
    <name type="scientific">Oppiella nova</name>
    <dbReference type="NCBI Taxonomy" id="334625"/>
    <lineage>
        <taxon>Eukaryota</taxon>
        <taxon>Metazoa</taxon>
        <taxon>Ecdysozoa</taxon>
        <taxon>Arthropoda</taxon>
        <taxon>Chelicerata</taxon>
        <taxon>Arachnida</taxon>
        <taxon>Acari</taxon>
        <taxon>Acariformes</taxon>
        <taxon>Sarcoptiformes</taxon>
        <taxon>Oribatida</taxon>
        <taxon>Brachypylina</taxon>
        <taxon>Oppioidea</taxon>
        <taxon>Oppiidae</taxon>
        <taxon>Oppiella</taxon>
    </lineage>
</organism>
<keyword evidence="9" id="KW-0119">Carbohydrate metabolism</keyword>
<evidence type="ECO:0000256" key="4">
    <source>
        <dbReference type="ARBA" id="ARBA00011881"/>
    </source>
</evidence>